<dbReference type="Gene3D" id="3.40.50.720">
    <property type="entry name" value="NAD(P)-binding Rossmann-like Domain"/>
    <property type="match status" value="1"/>
</dbReference>
<evidence type="ECO:0000313" key="9">
    <source>
        <dbReference type="EMBL" id="QDZ18587.1"/>
    </source>
</evidence>
<protein>
    <recommendedName>
        <fullName evidence="2">methenyltetrahydrofolate cyclohydrolase</fullName>
        <ecNumber evidence="2">3.5.4.9</ecNumber>
    </recommendedName>
</protein>
<dbReference type="HAMAP" id="MF_01576">
    <property type="entry name" value="THF_DHG_CYH"/>
    <property type="match status" value="1"/>
</dbReference>
<keyword evidence="4" id="KW-0378">Hydrolase</keyword>
<dbReference type="EMBL" id="CP031035">
    <property type="protein sequence ID" value="QDZ18587.1"/>
    <property type="molecule type" value="Genomic_DNA"/>
</dbReference>
<dbReference type="PANTHER" id="PTHR48099">
    <property type="entry name" value="C-1-TETRAHYDROFOLATE SYNTHASE, CYTOPLASMIC-RELATED"/>
    <property type="match status" value="1"/>
</dbReference>
<evidence type="ECO:0000259" key="8">
    <source>
        <dbReference type="Pfam" id="PF02882"/>
    </source>
</evidence>
<reference evidence="9 10" key="1">
    <citation type="submission" date="2018-07" db="EMBL/GenBank/DDBJ databases">
        <title>The complete nuclear genome of the prasinophyte Chloropicon primus (CCMP1205).</title>
        <authorList>
            <person name="Pombert J.-F."/>
            <person name="Otis C."/>
            <person name="Turmel M."/>
            <person name="Lemieux C."/>
        </authorList>
    </citation>
    <scope>NUCLEOTIDE SEQUENCE [LARGE SCALE GENOMIC DNA]</scope>
    <source>
        <strain evidence="9 10">CCMP1205</strain>
    </source>
</reference>
<evidence type="ECO:0000256" key="3">
    <source>
        <dbReference type="ARBA" id="ARBA00022563"/>
    </source>
</evidence>
<feature type="domain" description="Tetrahydrofolate dehydrogenase/cyclohydrolase NAD(P)-binding" evidence="8">
    <location>
        <begin position="345"/>
        <end position="453"/>
    </location>
</feature>
<dbReference type="InterPro" id="IPR000672">
    <property type="entry name" value="THF_DH/CycHdrlase"/>
</dbReference>
<proteinExistence type="inferred from homology"/>
<dbReference type="PANTHER" id="PTHR48099:SF27">
    <property type="entry name" value="BIFUNCTIONAL PROTEIN FOLD 2"/>
    <property type="match status" value="1"/>
</dbReference>
<dbReference type="OrthoDB" id="5126881at2759"/>
<dbReference type="GO" id="GO:0005829">
    <property type="term" value="C:cytosol"/>
    <property type="evidence" value="ECO:0007669"/>
    <property type="project" value="TreeGrafter"/>
</dbReference>
<evidence type="ECO:0000313" key="10">
    <source>
        <dbReference type="Proteomes" id="UP000316726"/>
    </source>
</evidence>
<dbReference type="Pfam" id="PF02882">
    <property type="entry name" value="THF_DHG_CYH_C"/>
    <property type="match status" value="2"/>
</dbReference>
<evidence type="ECO:0000256" key="2">
    <source>
        <dbReference type="ARBA" id="ARBA00012776"/>
    </source>
</evidence>
<sequence>MATQWLVRTRGLGLAVWSGKSALWSQQWAATTANAVGSGERVSLNLLRQAVVRPFATKEEEAQSTEAREGQAGFVHRYKGLRGKRPAGARRGMKTETRGRADGVLDGRRVAQQWLSEIGEEVAELRGQGRRPPGLAVVLVGNRPDSVLYINRKRQAAADVGIDFNLIELPEKVTQERLLERLDDLFLDERVDGVIVQLPLPRHIDEEAVLERIDPEKDVDGFHPLNVGRLAMRGVHPSFVPCTPRGAVELLTRYGIELAGKKAVVLGNSNTVGMPLSMLLRDEGCVSVTVCHCTAWDFVSQNQEHRRACSNLRAAAEACLPPLQAGGGASGGGKRHLPATCVGAIPDVTKTADVLFVAIGYPELVKRSWVKEGCIVVDIGINARPTNEQDCIQEISKQLLAEGCLPTPCEVEIVGDVDFEEVSQVASWITPVPGGSGPMTIAALMSNVVASYRELV</sequence>
<dbReference type="InterPro" id="IPR036291">
    <property type="entry name" value="NAD(P)-bd_dom_sf"/>
</dbReference>
<comment type="subunit">
    <text evidence="1">Homodimer.</text>
</comment>
<dbReference type="CDD" id="cd01080">
    <property type="entry name" value="NAD_bind_m-THF_DH_Cyclohyd"/>
    <property type="match status" value="1"/>
</dbReference>
<evidence type="ECO:0000256" key="4">
    <source>
        <dbReference type="ARBA" id="ARBA00022801"/>
    </source>
</evidence>
<evidence type="ECO:0000256" key="6">
    <source>
        <dbReference type="ARBA" id="ARBA00023268"/>
    </source>
</evidence>
<dbReference type="STRING" id="1764295.A0A5B8MDW5"/>
<dbReference type="Pfam" id="PF00763">
    <property type="entry name" value="THF_DHG_CYH"/>
    <property type="match status" value="1"/>
</dbReference>
<evidence type="ECO:0000256" key="5">
    <source>
        <dbReference type="ARBA" id="ARBA00023002"/>
    </source>
</evidence>
<feature type="domain" description="Tetrahydrofolate dehydrogenase/cyclohydrolase catalytic" evidence="7">
    <location>
        <begin position="105"/>
        <end position="220"/>
    </location>
</feature>
<keyword evidence="5" id="KW-0560">Oxidoreductase</keyword>
<dbReference type="SUPFAM" id="SSF51735">
    <property type="entry name" value="NAD(P)-binding Rossmann-fold domains"/>
    <property type="match status" value="1"/>
</dbReference>
<dbReference type="AlphaFoldDB" id="A0A5B8MDW5"/>
<dbReference type="PRINTS" id="PR00085">
    <property type="entry name" value="THFDHDRGNASE"/>
</dbReference>
<dbReference type="GO" id="GO:0004477">
    <property type="term" value="F:methenyltetrahydrofolate cyclohydrolase activity"/>
    <property type="evidence" value="ECO:0007669"/>
    <property type="project" value="UniProtKB-EC"/>
</dbReference>
<dbReference type="GO" id="GO:0004488">
    <property type="term" value="F:methylenetetrahydrofolate dehydrogenase (NADP+) activity"/>
    <property type="evidence" value="ECO:0007669"/>
    <property type="project" value="InterPro"/>
</dbReference>
<keyword evidence="10" id="KW-1185">Reference proteome</keyword>
<dbReference type="InterPro" id="IPR046346">
    <property type="entry name" value="Aminoacid_DH-like_N_sf"/>
</dbReference>
<dbReference type="SUPFAM" id="SSF53223">
    <property type="entry name" value="Aminoacid dehydrogenase-like, N-terminal domain"/>
    <property type="match status" value="1"/>
</dbReference>
<evidence type="ECO:0000256" key="1">
    <source>
        <dbReference type="ARBA" id="ARBA00011738"/>
    </source>
</evidence>
<accession>A0A5B8MDW5</accession>
<organism evidence="9 10">
    <name type="scientific">Chloropicon primus</name>
    <dbReference type="NCBI Taxonomy" id="1764295"/>
    <lineage>
        <taxon>Eukaryota</taxon>
        <taxon>Viridiplantae</taxon>
        <taxon>Chlorophyta</taxon>
        <taxon>Chloropicophyceae</taxon>
        <taxon>Chloropicales</taxon>
        <taxon>Chloropicaceae</taxon>
        <taxon>Chloropicon</taxon>
    </lineage>
</organism>
<gene>
    <name evidence="9" type="ORF">A3770_02p11050</name>
</gene>
<dbReference type="FunFam" id="3.40.50.10860:FF:000005">
    <property type="entry name" value="C-1-tetrahydrofolate synthase, cytoplasmic, putative"/>
    <property type="match status" value="1"/>
</dbReference>
<dbReference type="InterPro" id="IPR020630">
    <property type="entry name" value="THF_DH/CycHdrlase_cat_dom"/>
</dbReference>
<evidence type="ECO:0000259" key="7">
    <source>
        <dbReference type="Pfam" id="PF00763"/>
    </source>
</evidence>
<dbReference type="InterPro" id="IPR020631">
    <property type="entry name" value="THF_DH/CycHdrlase_NAD-bd_dom"/>
</dbReference>
<dbReference type="Proteomes" id="UP000316726">
    <property type="component" value="Chromosome 2"/>
</dbReference>
<dbReference type="Gene3D" id="3.40.50.10860">
    <property type="entry name" value="Leucine Dehydrogenase, chain A, domain 1"/>
    <property type="match status" value="1"/>
</dbReference>
<dbReference type="EC" id="3.5.4.9" evidence="2"/>
<name>A0A5B8MDW5_9CHLO</name>
<feature type="domain" description="Tetrahydrofolate dehydrogenase/cyclohydrolase NAD(P)-binding" evidence="8">
    <location>
        <begin position="241"/>
        <end position="298"/>
    </location>
</feature>
<keyword evidence="6" id="KW-0511">Multifunctional enzyme</keyword>
<dbReference type="GO" id="GO:0035999">
    <property type="term" value="P:tetrahydrofolate interconversion"/>
    <property type="evidence" value="ECO:0007669"/>
    <property type="project" value="TreeGrafter"/>
</dbReference>
<keyword evidence="3" id="KW-0554">One-carbon metabolism</keyword>